<dbReference type="PANTHER" id="PTHR11733:SF211">
    <property type="entry name" value="OLIGOPEPTIDASE LIPOPROTEIN M13 FAMILY"/>
    <property type="match status" value="1"/>
</dbReference>
<feature type="chain" id="PRO_5045659049" evidence="7">
    <location>
        <begin position="22"/>
        <end position="694"/>
    </location>
</feature>
<dbReference type="Proteomes" id="UP000663181">
    <property type="component" value="Chromosome"/>
</dbReference>
<dbReference type="Gene3D" id="3.40.390.10">
    <property type="entry name" value="Collagenase (Catalytic Domain)"/>
    <property type="match status" value="1"/>
</dbReference>
<name>A0ABX7GWT2_9GAMM</name>
<keyword evidence="5" id="KW-0862">Zinc</keyword>
<comment type="cofactor">
    <cofactor evidence="1">
        <name>Zn(2+)</name>
        <dbReference type="ChEBI" id="CHEBI:29105"/>
    </cofactor>
</comment>
<keyword evidence="4" id="KW-0378">Hydrolase</keyword>
<evidence type="ECO:0000313" key="11">
    <source>
        <dbReference type="Proteomes" id="UP000663181"/>
    </source>
</evidence>
<dbReference type="Pfam" id="PF05649">
    <property type="entry name" value="Peptidase_M13_N"/>
    <property type="match status" value="1"/>
</dbReference>
<dbReference type="RefSeq" id="WP_188797492.1">
    <property type="nucleotide sequence ID" value="NZ_BMIZ01000001.1"/>
</dbReference>
<feature type="domain" description="Peptidase M13 C-terminal" evidence="8">
    <location>
        <begin position="491"/>
        <end position="691"/>
    </location>
</feature>
<gene>
    <name evidence="10" type="ORF">ISN74_03645</name>
</gene>
<keyword evidence="11" id="KW-1185">Reference proteome</keyword>
<dbReference type="PRINTS" id="PR00786">
    <property type="entry name" value="NEPRILYSIN"/>
</dbReference>
<dbReference type="InterPro" id="IPR024079">
    <property type="entry name" value="MetalloPept_cat_dom_sf"/>
</dbReference>
<dbReference type="EMBL" id="CP064030">
    <property type="protein sequence ID" value="QRN54478.1"/>
    <property type="molecule type" value="Genomic_DNA"/>
</dbReference>
<keyword evidence="6" id="KW-0482">Metalloprotease</keyword>
<evidence type="ECO:0000256" key="7">
    <source>
        <dbReference type="SAM" id="SignalP"/>
    </source>
</evidence>
<dbReference type="Gene3D" id="1.10.1380.10">
    <property type="entry name" value="Neutral endopeptidase , domain2"/>
    <property type="match status" value="1"/>
</dbReference>
<dbReference type="PANTHER" id="PTHR11733">
    <property type="entry name" value="ZINC METALLOPROTEASE FAMILY M13 NEPRILYSIN-RELATED"/>
    <property type="match status" value="1"/>
</dbReference>
<keyword evidence="7" id="KW-0732">Signal</keyword>
<keyword evidence="3" id="KW-0479">Metal-binding</keyword>
<evidence type="ECO:0000313" key="10">
    <source>
        <dbReference type="EMBL" id="QRN54478.1"/>
    </source>
</evidence>
<dbReference type="PROSITE" id="PS51885">
    <property type="entry name" value="NEPRILYSIN"/>
    <property type="match status" value="1"/>
</dbReference>
<evidence type="ECO:0000256" key="4">
    <source>
        <dbReference type="ARBA" id="ARBA00022801"/>
    </source>
</evidence>
<accession>A0ABX7GWT2</accession>
<sequence>MQRFRWILTAAVLGSATTLIAAPAAMDGAPVAKAGGPAIGIDLKGIDHTVLPGNNFFDYANGNWLKTAQIPADRSSTGTFLQVYELAEKRTAGLIRNIAQGHAAPGSNERKIADYYAAYMDEAGIEKHGLAPLKSQFDQIDAIKTRDDLASVLGSEQRADVDPINDTNFATENLFGLFVTQGLEDPSHAMAYLLQGGIAMPSRDYYLSQDKEMVDARAKYQTYVTSLLKLAGTPDAETQAKSIIALETKIAQAQESLVDSQDVHKANNVWSMSDFAQKAPGLNWTAYFKAAGLGDQTHIDVWQPSATTGLAALVASEPLETWKQLLRYHALDSAAPLLPKAYADLNFDFYGTTLQGTPKQQDRWKRAVAATNRDLGDAVGQIYVKQYFPASSKAKMEEMVKNIIAAFADRVDTLAWMTPATRAKAKEKLETLRVGVGYAETWRSYSSLDIRTDDPVGNHERAVALEYQHQLAKLHQPVDRGEWWMTPQTVNAVNLPLQNALNFPAAILQPPFFDPNSDEAANYGAIGAIIGHEISHSFDNTGADFDAQGKMENWWTPQDAAHFQAATQKLVKQFDQYEALPGIHVNGQQTLGENIADVSGLTVAYAAYHKSLGGKPAPVINGLTGDQRFFLAFGQAWRSKIRDAALRQRLATDVHAPANFRALTVRNIDGWYDAFSVKPGEKLYLAPDDRVKIW</sequence>
<evidence type="ECO:0000256" key="5">
    <source>
        <dbReference type="ARBA" id="ARBA00022833"/>
    </source>
</evidence>
<evidence type="ECO:0000259" key="8">
    <source>
        <dbReference type="Pfam" id="PF01431"/>
    </source>
</evidence>
<evidence type="ECO:0000256" key="6">
    <source>
        <dbReference type="ARBA" id="ARBA00023049"/>
    </source>
</evidence>
<feature type="domain" description="Peptidase M13 N-terminal" evidence="9">
    <location>
        <begin position="52"/>
        <end position="438"/>
    </location>
</feature>
<proteinExistence type="predicted"/>
<dbReference type="CDD" id="cd08662">
    <property type="entry name" value="M13"/>
    <property type="match status" value="1"/>
</dbReference>
<evidence type="ECO:0000256" key="1">
    <source>
        <dbReference type="ARBA" id="ARBA00001947"/>
    </source>
</evidence>
<dbReference type="Pfam" id="PF01431">
    <property type="entry name" value="Peptidase_M13"/>
    <property type="match status" value="1"/>
</dbReference>
<evidence type="ECO:0000256" key="2">
    <source>
        <dbReference type="ARBA" id="ARBA00022670"/>
    </source>
</evidence>
<evidence type="ECO:0000256" key="3">
    <source>
        <dbReference type="ARBA" id="ARBA00022723"/>
    </source>
</evidence>
<protein>
    <submittedName>
        <fullName evidence="10">M13 family metallopeptidase</fullName>
    </submittedName>
</protein>
<keyword evidence="2" id="KW-0645">Protease</keyword>
<dbReference type="InterPro" id="IPR000718">
    <property type="entry name" value="Peptidase_M13"/>
</dbReference>
<evidence type="ECO:0000259" key="9">
    <source>
        <dbReference type="Pfam" id="PF05649"/>
    </source>
</evidence>
<dbReference type="InterPro" id="IPR008753">
    <property type="entry name" value="Peptidase_M13_N"/>
</dbReference>
<reference evidence="10 11" key="1">
    <citation type="submission" date="2020-10" db="EMBL/GenBank/DDBJ databases">
        <title>Phylogeny of dyella-like bacteria.</title>
        <authorList>
            <person name="Fu J."/>
        </authorList>
    </citation>
    <scope>NUCLEOTIDE SEQUENCE [LARGE SCALE GENOMIC DNA]</scope>
    <source>
        <strain evidence="10 11">DHOB09</strain>
    </source>
</reference>
<organism evidence="10 11">
    <name type="scientific">Dyella caseinilytica</name>
    <dbReference type="NCBI Taxonomy" id="1849581"/>
    <lineage>
        <taxon>Bacteria</taxon>
        <taxon>Pseudomonadati</taxon>
        <taxon>Pseudomonadota</taxon>
        <taxon>Gammaproteobacteria</taxon>
        <taxon>Lysobacterales</taxon>
        <taxon>Rhodanobacteraceae</taxon>
        <taxon>Dyella</taxon>
    </lineage>
</organism>
<dbReference type="InterPro" id="IPR042089">
    <property type="entry name" value="Peptidase_M13_dom_2"/>
</dbReference>
<dbReference type="SUPFAM" id="SSF55486">
    <property type="entry name" value="Metalloproteases ('zincins'), catalytic domain"/>
    <property type="match status" value="1"/>
</dbReference>
<dbReference type="InterPro" id="IPR018497">
    <property type="entry name" value="Peptidase_M13_C"/>
</dbReference>
<feature type="signal peptide" evidence="7">
    <location>
        <begin position="1"/>
        <end position="21"/>
    </location>
</feature>